<feature type="transmembrane region" description="Helical" evidence="7">
    <location>
        <begin position="12"/>
        <end position="30"/>
    </location>
</feature>
<dbReference type="Pfam" id="PF03600">
    <property type="entry name" value="CitMHS"/>
    <property type="match status" value="1"/>
</dbReference>
<feature type="transmembrane region" description="Helical" evidence="7">
    <location>
        <begin position="148"/>
        <end position="173"/>
    </location>
</feature>
<dbReference type="InterPro" id="IPR004680">
    <property type="entry name" value="Cit_transptr-like_dom"/>
</dbReference>
<evidence type="ECO:0000256" key="1">
    <source>
        <dbReference type="ARBA" id="ARBA00004141"/>
    </source>
</evidence>
<comment type="caution">
    <text evidence="9">The sequence shown here is derived from an EMBL/GenBank/DDBJ whole genome shotgun (WGS) entry which is preliminary data.</text>
</comment>
<dbReference type="InterPro" id="IPR051679">
    <property type="entry name" value="DASS-Related_Transporters"/>
</dbReference>
<comment type="subcellular location">
    <subcellularLocation>
        <location evidence="1">Membrane</location>
        <topology evidence="1">Multi-pass membrane protein</topology>
    </subcellularLocation>
</comment>
<evidence type="ECO:0000256" key="3">
    <source>
        <dbReference type="ARBA" id="ARBA00022692"/>
    </source>
</evidence>
<reference evidence="9 10" key="1">
    <citation type="journal article" date="2019" name="Int. J. Syst. Evol. Microbiol.">
        <title>The Global Catalogue of Microorganisms (GCM) 10K type strain sequencing project: providing services to taxonomists for standard genome sequencing and annotation.</title>
        <authorList>
            <consortium name="The Broad Institute Genomics Platform"/>
            <consortium name="The Broad Institute Genome Sequencing Center for Infectious Disease"/>
            <person name="Wu L."/>
            <person name="Ma J."/>
        </authorList>
    </citation>
    <scope>NUCLEOTIDE SEQUENCE [LARGE SCALE GENOMIC DNA]</scope>
    <source>
        <strain evidence="9 10">JCM 16328</strain>
    </source>
</reference>
<feature type="transmembrane region" description="Helical" evidence="7">
    <location>
        <begin position="414"/>
        <end position="446"/>
    </location>
</feature>
<dbReference type="InterPro" id="IPR036721">
    <property type="entry name" value="RCK_C_sf"/>
</dbReference>
<evidence type="ECO:0000256" key="7">
    <source>
        <dbReference type="SAM" id="Phobius"/>
    </source>
</evidence>
<dbReference type="GO" id="GO:0005886">
    <property type="term" value="C:plasma membrane"/>
    <property type="evidence" value="ECO:0007669"/>
    <property type="project" value="TreeGrafter"/>
</dbReference>
<keyword evidence="3 7" id="KW-0812">Transmembrane</keyword>
<feature type="domain" description="RCK C-terminal" evidence="8">
    <location>
        <begin position="312"/>
        <end position="396"/>
    </location>
</feature>
<feature type="transmembrane region" description="Helical" evidence="7">
    <location>
        <begin position="516"/>
        <end position="535"/>
    </location>
</feature>
<evidence type="ECO:0000313" key="10">
    <source>
        <dbReference type="Proteomes" id="UP001500420"/>
    </source>
</evidence>
<evidence type="ECO:0000256" key="5">
    <source>
        <dbReference type="ARBA" id="ARBA00022989"/>
    </source>
</evidence>
<dbReference type="EMBL" id="BAAADV010000001">
    <property type="protein sequence ID" value="GAA0665768.1"/>
    <property type="molecule type" value="Genomic_DNA"/>
</dbReference>
<feature type="transmembrane region" description="Helical" evidence="7">
    <location>
        <begin position="193"/>
        <end position="213"/>
    </location>
</feature>
<dbReference type="SUPFAM" id="SSF116726">
    <property type="entry name" value="TrkA C-terminal domain-like"/>
    <property type="match status" value="2"/>
</dbReference>
<keyword evidence="6 7" id="KW-0472">Membrane</keyword>
<dbReference type="Pfam" id="PF02080">
    <property type="entry name" value="TrkA_C"/>
    <property type="match status" value="2"/>
</dbReference>
<keyword evidence="2" id="KW-0813">Transport</keyword>
<sequence length="604" mass="63033">MVAAGQVQPPPTDALVVFGLVALAFLAFVTEPLPIDVSAILLIVLLAVLEPWTGISSAESISGFASEATITVLAMFVLSEGIRRTGTVQLLSRRIVAFAGGDERKQLASMIGVSGLSSGFINNTPVVAVMIPVATDVANRTRTSPSKLLLPVSFASMFGGMLTLIGTSTNLLASDVSARLLGEPFSMFEFTRLGAVVLVTAAVYLLVVGRHLVPARIPPDEELTEEYGMGPYLTEVAVGAAAPLVDQRVASAAALADVEVLEVLRGGEPVPTDDPRIEAGDRLVLKATGEAAADLSELRGVDVLPDANVGDADLATPRADRDVLAEVVLTPRTGTAGGTLAELEFGAEFDVAVLALRRGETVVHEQIEDLRLRGGDTLLVRGDEASIRRLREHRHYVVAQEIARPAYRTERIPVALGIVGGVVALAALNVVPILTGALAGVVAMVATGCVRPGEIYDAVDWSVIFLLAGVIPLGVALEQSGGAAFLASLVVAGAGDYPPIVVLGLFYLATTLMTEIVSNNASVVLMIPVGVDAASRIGAEPFAFVLAVTFAASTSVLTPIGYQTNLMVYGPGGYRFSDYFRVGAPLQAIMLVVTTLGIAFFWGV</sequence>
<proteinExistence type="predicted"/>
<feature type="transmembrane region" description="Helical" evidence="7">
    <location>
        <begin position="458"/>
        <end position="477"/>
    </location>
</feature>
<gene>
    <name evidence="9" type="ORF">GCM10009020_08610</name>
</gene>
<dbReference type="PANTHER" id="PTHR43652">
    <property type="entry name" value="BASIC AMINO ACID ANTIPORTER YFCC-RELATED"/>
    <property type="match status" value="1"/>
</dbReference>
<feature type="transmembrane region" description="Helical" evidence="7">
    <location>
        <begin position="542"/>
        <end position="562"/>
    </location>
</feature>
<keyword evidence="5 7" id="KW-1133">Transmembrane helix</keyword>
<dbReference type="CDD" id="cd01115">
    <property type="entry name" value="SLC13_permease"/>
    <property type="match status" value="1"/>
</dbReference>
<name>A0AAV3T6U8_9EURY</name>
<organism evidence="9 10">
    <name type="scientific">Natronoarchaeum mannanilyticum</name>
    <dbReference type="NCBI Taxonomy" id="926360"/>
    <lineage>
        <taxon>Archaea</taxon>
        <taxon>Methanobacteriati</taxon>
        <taxon>Methanobacteriota</taxon>
        <taxon>Stenosarchaea group</taxon>
        <taxon>Halobacteria</taxon>
        <taxon>Halobacteriales</taxon>
        <taxon>Natronoarchaeaceae</taxon>
    </lineage>
</organism>
<keyword evidence="10" id="KW-1185">Reference proteome</keyword>
<dbReference type="Gene3D" id="3.30.70.1450">
    <property type="entry name" value="Regulator of K+ conductance, C-terminal domain"/>
    <property type="match status" value="2"/>
</dbReference>
<evidence type="ECO:0000256" key="6">
    <source>
        <dbReference type="ARBA" id="ARBA00023136"/>
    </source>
</evidence>
<dbReference type="PANTHER" id="PTHR43652:SF2">
    <property type="entry name" value="BASIC AMINO ACID ANTIPORTER YFCC-RELATED"/>
    <property type="match status" value="1"/>
</dbReference>
<evidence type="ECO:0000256" key="2">
    <source>
        <dbReference type="ARBA" id="ARBA00022448"/>
    </source>
</evidence>
<protein>
    <submittedName>
        <fullName evidence="9">SLC13 family permease</fullName>
    </submittedName>
</protein>
<dbReference type="InterPro" id="IPR006037">
    <property type="entry name" value="RCK_C"/>
</dbReference>
<feature type="transmembrane region" description="Helical" evidence="7">
    <location>
        <begin position="484"/>
        <end position="510"/>
    </location>
</feature>
<evidence type="ECO:0000256" key="4">
    <source>
        <dbReference type="ARBA" id="ARBA00022737"/>
    </source>
</evidence>
<feature type="transmembrane region" description="Helical" evidence="7">
    <location>
        <begin position="582"/>
        <end position="602"/>
    </location>
</feature>
<evidence type="ECO:0000313" key="9">
    <source>
        <dbReference type="EMBL" id="GAA0665768.1"/>
    </source>
</evidence>
<accession>A0AAV3T6U8</accession>
<dbReference type="Proteomes" id="UP001500420">
    <property type="component" value="Unassembled WGS sequence"/>
</dbReference>
<keyword evidence="4" id="KW-0677">Repeat</keyword>
<evidence type="ECO:0000259" key="8">
    <source>
        <dbReference type="PROSITE" id="PS51202"/>
    </source>
</evidence>
<dbReference type="GO" id="GO:0008324">
    <property type="term" value="F:monoatomic cation transmembrane transporter activity"/>
    <property type="evidence" value="ECO:0007669"/>
    <property type="project" value="InterPro"/>
</dbReference>
<dbReference type="PROSITE" id="PS51202">
    <property type="entry name" value="RCK_C"/>
    <property type="match status" value="2"/>
</dbReference>
<dbReference type="AlphaFoldDB" id="A0AAV3T6U8"/>
<feature type="domain" description="RCK C-terminal" evidence="8">
    <location>
        <begin position="220"/>
        <end position="301"/>
    </location>
</feature>
<dbReference type="GO" id="GO:0006813">
    <property type="term" value="P:potassium ion transport"/>
    <property type="evidence" value="ECO:0007669"/>
    <property type="project" value="InterPro"/>
</dbReference>